<proteinExistence type="predicted"/>
<dbReference type="AlphaFoldDB" id="A0A8J5GYQ6"/>
<feature type="domain" description="Cyclic nucleotide-binding" evidence="1">
    <location>
        <begin position="257"/>
        <end position="335"/>
    </location>
</feature>
<dbReference type="Proteomes" id="UP000734854">
    <property type="component" value="Unassembled WGS sequence"/>
</dbReference>
<evidence type="ECO:0000259" key="1">
    <source>
        <dbReference type="PROSITE" id="PS50042"/>
    </source>
</evidence>
<name>A0A8J5GYQ6_ZINOF</name>
<reference evidence="2 3" key="1">
    <citation type="submission" date="2020-08" db="EMBL/GenBank/DDBJ databases">
        <title>Plant Genome Project.</title>
        <authorList>
            <person name="Zhang R.-G."/>
        </authorList>
    </citation>
    <scope>NUCLEOTIDE SEQUENCE [LARGE SCALE GENOMIC DNA]</scope>
    <source>
        <tissue evidence="2">Rhizome</tissue>
    </source>
</reference>
<gene>
    <name evidence="2" type="ORF">ZIOFF_030860</name>
</gene>
<sequence>MVPGGGASATLVTGSWPNTEIQYWGPSGALSRKRGSSGALALPEISINPHHHSVQAAYWGMLDEGRITQFTANLLMQSVDEAMDLVASAPLSDWKGLNSSVHFPKYYRFLHMRRLPRRVVTYFTVERLESACYICAAFLRAHSIARRQLHDFLGESAIATAVIDESNEEGEEALKFLEDVRLAFPQVLRVVKTRQVTYSILKHLSEYVKNLEQVGLLEEKETFYLYDALQTDLKKLLRNPPMVKMPKISELLSSHPLLGALPSSFHEPLENSTKETIKLHGENLYKEGLKPTGIWLISIGVVKWTSKKLANEHALHPTFSHGTTLGLYEVLIGKPYICDMVTDSVFSFIDNQESVIVVAKTILPQIFEKMTMQELRNLIAERSSMNIYIRGVIEIRPRSVGFLLDGFLKTQDSTEQLIASPAALLPLHMEQSFIGLESSDAL</sequence>
<accession>A0A8J5GYQ6</accession>
<keyword evidence="3" id="KW-1185">Reference proteome</keyword>
<dbReference type="EMBL" id="JACMSC010000008">
    <property type="protein sequence ID" value="KAG6512731.1"/>
    <property type="molecule type" value="Genomic_DNA"/>
</dbReference>
<evidence type="ECO:0000313" key="3">
    <source>
        <dbReference type="Proteomes" id="UP000734854"/>
    </source>
</evidence>
<protein>
    <recommendedName>
        <fullName evidence="1">Cyclic nucleotide-binding domain-containing protein</fullName>
    </recommendedName>
</protein>
<dbReference type="InterPro" id="IPR000595">
    <property type="entry name" value="cNMP-bd_dom"/>
</dbReference>
<dbReference type="InterPro" id="IPR018490">
    <property type="entry name" value="cNMP-bd_dom_sf"/>
</dbReference>
<comment type="caution">
    <text evidence="2">The sequence shown here is derived from an EMBL/GenBank/DDBJ whole genome shotgun (WGS) entry which is preliminary data.</text>
</comment>
<dbReference type="PROSITE" id="PS50042">
    <property type="entry name" value="CNMP_BINDING_3"/>
    <property type="match status" value="1"/>
</dbReference>
<dbReference type="SUPFAM" id="SSF51206">
    <property type="entry name" value="cAMP-binding domain-like"/>
    <property type="match status" value="1"/>
</dbReference>
<evidence type="ECO:0000313" key="2">
    <source>
        <dbReference type="EMBL" id="KAG6512731.1"/>
    </source>
</evidence>
<organism evidence="2 3">
    <name type="scientific">Zingiber officinale</name>
    <name type="common">Ginger</name>
    <name type="synonym">Amomum zingiber</name>
    <dbReference type="NCBI Taxonomy" id="94328"/>
    <lineage>
        <taxon>Eukaryota</taxon>
        <taxon>Viridiplantae</taxon>
        <taxon>Streptophyta</taxon>
        <taxon>Embryophyta</taxon>
        <taxon>Tracheophyta</taxon>
        <taxon>Spermatophyta</taxon>
        <taxon>Magnoliopsida</taxon>
        <taxon>Liliopsida</taxon>
        <taxon>Zingiberales</taxon>
        <taxon>Zingiberaceae</taxon>
        <taxon>Zingiber</taxon>
    </lineage>
</organism>